<name>B9JE28_RHIR8</name>
<protein>
    <submittedName>
        <fullName evidence="1">Uncharacterized protein</fullName>
    </submittedName>
</protein>
<reference evidence="1 2" key="1">
    <citation type="journal article" date="2009" name="J. Bacteriol.">
        <title>Genome sequences of three Agrobacterium biovars help elucidate the evolution of multichromosome genomes in bacteria.</title>
        <authorList>
            <person name="Slater S.C."/>
            <person name="Goldman B.S."/>
            <person name="Goodner B."/>
            <person name="Setubal J.C."/>
            <person name="Farrand S.K."/>
            <person name="Nester E.W."/>
            <person name="Burr T.J."/>
            <person name="Banta L."/>
            <person name="Dickerman A.W."/>
            <person name="Paulsen I."/>
            <person name="Otten L."/>
            <person name="Suen G."/>
            <person name="Welch R."/>
            <person name="Almeida N.F."/>
            <person name="Arnold F."/>
            <person name="Burton O.T."/>
            <person name="Du Z."/>
            <person name="Ewing A."/>
            <person name="Godsy E."/>
            <person name="Heisel S."/>
            <person name="Houmiel K.L."/>
            <person name="Jhaveri J."/>
            <person name="Lu J."/>
            <person name="Miller N.M."/>
            <person name="Norton S."/>
            <person name="Chen Q."/>
            <person name="Phoolcharoen W."/>
            <person name="Ohlin V."/>
            <person name="Ondrusek D."/>
            <person name="Pride N."/>
            <person name="Stricklin S.L."/>
            <person name="Sun J."/>
            <person name="Wheeler C."/>
            <person name="Wilson L."/>
            <person name="Zhu H."/>
            <person name="Wood D.W."/>
        </authorList>
    </citation>
    <scope>NUCLEOTIDE SEQUENCE [LARGE SCALE GENOMIC DNA]</scope>
    <source>
        <strain evidence="2">K84 / ATCC BAA-868</strain>
    </source>
</reference>
<dbReference type="EMBL" id="CP000628">
    <property type="protein sequence ID" value="ACM28374.1"/>
    <property type="molecule type" value="Genomic_DNA"/>
</dbReference>
<dbReference type="AlphaFoldDB" id="B9JE28"/>
<dbReference type="RefSeq" id="WP_012652889.1">
    <property type="nucleotide sequence ID" value="NC_011985.1"/>
</dbReference>
<dbReference type="KEGG" id="ara:Arad_4731"/>
<organism evidence="1 2">
    <name type="scientific">Rhizobium rhizogenes (strain K84 / ATCC BAA-868)</name>
    <name type="common">Agrobacterium radiobacter</name>
    <dbReference type="NCBI Taxonomy" id="311403"/>
    <lineage>
        <taxon>Bacteria</taxon>
        <taxon>Pseudomonadati</taxon>
        <taxon>Pseudomonadota</taxon>
        <taxon>Alphaproteobacteria</taxon>
        <taxon>Hyphomicrobiales</taxon>
        <taxon>Rhizobiaceae</taxon>
        <taxon>Rhizobium/Agrobacterium group</taxon>
        <taxon>Rhizobium</taxon>
    </lineage>
</organism>
<gene>
    <name evidence="1" type="ordered locus">Arad_4731</name>
</gene>
<dbReference type="HOGENOM" id="CLU_2755037_0_0_5"/>
<evidence type="ECO:0000313" key="2">
    <source>
        <dbReference type="Proteomes" id="UP000001600"/>
    </source>
</evidence>
<accession>B9JE28</accession>
<dbReference type="Proteomes" id="UP000001600">
    <property type="component" value="Chromosome 1"/>
</dbReference>
<dbReference type="eggNOG" id="ENOG5030ZZ5">
    <property type="taxonomic scope" value="Bacteria"/>
</dbReference>
<evidence type="ECO:0000313" key="1">
    <source>
        <dbReference type="EMBL" id="ACM28374.1"/>
    </source>
</evidence>
<sequence length="62" mass="6886">MFFMGGMTMGYLHPPIPAKEEDVLTATLPEEKSRHLIGQAEAPASESSAVERTLIWARRILC</sequence>
<proteinExistence type="predicted"/>